<dbReference type="VEuPathDB" id="VectorBase:PPAI003791"/>
<dbReference type="EMBL" id="AJVK01004040">
    <property type="status" value="NOT_ANNOTATED_CDS"/>
    <property type="molecule type" value="Genomic_DNA"/>
</dbReference>
<evidence type="ECO:0000256" key="2">
    <source>
        <dbReference type="ARBA" id="ARBA00007550"/>
    </source>
</evidence>
<evidence type="ECO:0000313" key="10">
    <source>
        <dbReference type="Proteomes" id="UP000092462"/>
    </source>
</evidence>
<evidence type="ECO:0000256" key="4">
    <source>
        <dbReference type="ARBA" id="ARBA00022529"/>
    </source>
</evidence>
<dbReference type="Pfam" id="PF03769">
    <property type="entry name" value="Attacin_C"/>
    <property type="match status" value="1"/>
</dbReference>
<evidence type="ECO:0000256" key="7">
    <source>
        <dbReference type="ARBA" id="ARBA00023022"/>
    </source>
</evidence>
<keyword evidence="3" id="KW-0964">Secreted</keyword>
<evidence type="ECO:0000313" key="9">
    <source>
        <dbReference type="EnsemblMetazoa" id="PPAI003791-PA"/>
    </source>
</evidence>
<dbReference type="GO" id="GO:0005576">
    <property type="term" value="C:extracellular region"/>
    <property type="evidence" value="ECO:0007669"/>
    <property type="project" value="UniProtKB-SubCell"/>
</dbReference>
<organism evidence="9 10">
    <name type="scientific">Phlebotomus papatasi</name>
    <name type="common">Sandfly</name>
    <dbReference type="NCBI Taxonomy" id="29031"/>
    <lineage>
        <taxon>Eukaryota</taxon>
        <taxon>Metazoa</taxon>
        <taxon>Ecdysozoa</taxon>
        <taxon>Arthropoda</taxon>
        <taxon>Hexapoda</taxon>
        <taxon>Insecta</taxon>
        <taxon>Pterygota</taxon>
        <taxon>Neoptera</taxon>
        <taxon>Endopterygota</taxon>
        <taxon>Diptera</taxon>
        <taxon>Nematocera</taxon>
        <taxon>Psychodoidea</taxon>
        <taxon>Psychodidae</taxon>
        <taxon>Phlebotomus</taxon>
        <taxon>Phlebotomus</taxon>
    </lineage>
</organism>
<comment type="subcellular location">
    <subcellularLocation>
        <location evidence="1">Secreted</location>
    </subcellularLocation>
</comment>
<keyword evidence="10" id="KW-1185">Reference proteome</keyword>
<keyword evidence="6" id="KW-0391">Immunity</keyword>
<dbReference type="GO" id="GO:0042742">
    <property type="term" value="P:defense response to bacterium"/>
    <property type="evidence" value="ECO:0007669"/>
    <property type="project" value="UniProtKB-KW"/>
</dbReference>
<keyword evidence="7" id="KW-0044">Antibiotic</keyword>
<sequence>MISVKVVFVLACAISAAYSFEYPGIEDIEEYAPVDLSEDVVYLVPLPVARNRVRRQTVFGGVTPGQGGGVTGTLGARGTLYENRGHRVDGHASVSRQWHPTGPTSVGGGLDYTGPRGSASVNAQHTHRFGTSLSAEGRANLYRSPNGRTSLDATGGYQRQFGGPFGTSKPNYNVGLGLSHRF</sequence>
<dbReference type="GO" id="GO:0045087">
    <property type="term" value="P:innate immune response"/>
    <property type="evidence" value="ECO:0007669"/>
    <property type="project" value="UniProtKB-KW"/>
</dbReference>
<accession>A0A1B0D8B8</accession>
<dbReference type="AlphaFoldDB" id="A0A1B0D8B8"/>
<evidence type="ECO:0000256" key="3">
    <source>
        <dbReference type="ARBA" id="ARBA00022525"/>
    </source>
</evidence>
<feature type="domain" description="Attacin C-terminal" evidence="8">
    <location>
        <begin position="69"/>
        <end position="182"/>
    </location>
</feature>
<dbReference type="InterPro" id="IPR005521">
    <property type="entry name" value="Attacin_C"/>
</dbReference>
<comment type="similarity">
    <text evidence="2">Belongs to the attacin/sarcotoxin-2 family.</text>
</comment>
<proteinExistence type="inferred from homology"/>
<evidence type="ECO:0000256" key="1">
    <source>
        <dbReference type="ARBA" id="ARBA00004613"/>
    </source>
</evidence>
<name>A0A1B0D8B8_PHLPP</name>
<keyword evidence="4" id="KW-0929">Antimicrobial</keyword>
<dbReference type="VEuPathDB" id="VectorBase:PPAPM1_002810"/>
<evidence type="ECO:0000256" key="6">
    <source>
        <dbReference type="ARBA" id="ARBA00022859"/>
    </source>
</evidence>
<reference evidence="9" key="1">
    <citation type="submission" date="2022-08" db="UniProtKB">
        <authorList>
            <consortium name="EnsemblMetazoa"/>
        </authorList>
    </citation>
    <scope>IDENTIFICATION</scope>
    <source>
        <strain evidence="9">Israel</strain>
    </source>
</reference>
<keyword evidence="5" id="KW-0399">Innate immunity</keyword>
<protein>
    <recommendedName>
        <fullName evidence="8">Attacin C-terminal domain-containing protein</fullName>
    </recommendedName>
</protein>
<dbReference type="Proteomes" id="UP000092462">
    <property type="component" value="Unassembled WGS sequence"/>
</dbReference>
<evidence type="ECO:0000259" key="8">
    <source>
        <dbReference type="Pfam" id="PF03769"/>
    </source>
</evidence>
<dbReference type="EnsemblMetazoa" id="PPAI003791-RA">
    <property type="protein sequence ID" value="PPAI003791-PA"/>
    <property type="gene ID" value="PPAI003791"/>
</dbReference>
<evidence type="ECO:0000256" key="5">
    <source>
        <dbReference type="ARBA" id="ARBA00022588"/>
    </source>
</evidence>